<evidence type="ECO:0000256" key="1">
    <source>
        <dbReference type="ARBA" id="ARBA00004167"/>
    </source>
</evidence>
<dbReference type="GO" id="GO:0016020">
    <property type="term" value="C:membrane"/>
    <property type="evidence" value="ECO:0007669"/>
    <property type="project" value="UniProtKB-SubCell"/>
</dbReference>
<proteinExistence type="predicted"/>
<evidence type="ECO:0000259" key="4">
    <source>
        <dbReference type="Pfam" id="PF13947"/>
    </source>
</evidence>
<accession>A0AAW1VU35</accession>
<dbReference type="Proteomes" id="UP001457282">
    <property type="component" value="Unassembled WGS sequence"/>
</dbReference>
<gene>
    <name evidence="5" type="ORF">M0R45_035769</name>
</gene>
<dbReference type="PANTHER" id="PTHR33138">
    <property type="entry name" value="OS01G0690200 PROTEIN"/>
    <property type="match status" value="1"/>
</dbReference>
<dbReference type="Pfam" id="PF13947">
    <property type="entry name" value="GUB_WAK_bind"/>
    <property type="match status" value="1"/>
</dbReference>
<evidence type="ECO:0000313" key="5">
    <source>
        <dbReference type="EMBL" id="KAK9911889.1"/>
    </source>
</evidence>
<evidence type="ECO:0000313" key="6">
    <source>
        <dbReference type="Proteomes" id="UP001457282"/>
    </source>
</evidence>
<comment type="caution">
    <text evidence="5">The sequence shown here is derived from an EMBL/GenBank/DDBJ whole genome shotgun (WGS) entry which is preliminary data.</text>
</comment>
<evidence type="ECO:0000256" key="3">
    <source>
        <dbReference type="SAM" id="SignalP"/>
    </source>
</evidence>
<organism evidence="5 6">
    <name type="scientific">Rubus argutus</name>
    <name type="common">Southern blackberry</name>
    <dbReference type="NCBI Taxonomy" id="59490"/>
    <lineage>
        <taxon>Eukaryota</taxon>
        <taxon>Viridiplantae</taxon>
        <taxon>Streptophyta</taxon>
        <taxon>Embryophyta</taxon>
        <taxon>Tracheophyta</taxon>
        <taxon>Spermatophyta</taxon>
        <taxon>Magnoliopsida</taxon>
        <taxon>eudicotyledons</taxon>
        <taxon>Gunneridae</taxon>
        <taxon>Pentapetalae</taxon>
        <taxon>rosids</taxon>
        <taxon>fabids</taxon>
        <taxon>Rosales</taxon>
        <taxon>Rosaceae</taxon>
        <taxon>Rosoideae</taxon>
        <taxon>Rosoideae incertae sedis</taxon>
        <taxon>Rubus</taxon>
    </lineage>
</organism>
<sequence>MEIMGRSITLSCCLLIVAILVIPHHSLAGRSSCKPSWCGNFNISYPFRLKDDPKHCGQLLYTLSCDENNMTLLELPSSGKYYVQSIHYHNQTIRLIDPNLLRNYTVPRNLLPAYYMFEFPYTAYGYDYHIHTAFIISTPIFFIKCLNPPVTSSLYVSTAPCINVSDSYSYFKIGDMKLGDLNEGCSLEWMASTFLNISDHNYNNKATCKSIHDALSYGFQLQYFSDDELEQYYEITCRGQWEYDGKCVGRGIPGFFEYEIQSYSQFRE</sequence>
<dbReference type="PANTHER" id="PTHR33138:SF30">
    <property type="entry name" value="LEAF RUST 10 DISEASE-RESISTANCE LOCUS RECEPTOR-LIKE PROTEIN KINASE-LIKE 2.7"/>
    <property type="match status" value="1"/>
</dbReference>
<feature type="domain" description="Wall-associated receptor kinase galacturonan-binding" evidence="4">
    <location>
        <begin position="33"/>
        <end position="97"/>
    </location>
</feature>
<dbReference type="GO" id="GO:0030247">
    <property type="term" value="F:polysaccharide binding"/>
    <property type="evidence" value="ECO:0007669"/>
    <property type="project" value="InterPro"/>
</dbReference>
<dbReference type="AlphaFoldDB" id="A0AAW1VU35"/>
<keyword evidence="6" id="KW-1185">Reference proteome</keyword>
<feature type="chain" id="PRO_5043901162" description="Wall-associated receptor kinase galacturonan-binding domain-containing protein" evidence="3">
    <location>
        <begin position="29"/>
        <end position="268"/>
    </location>
</feature>
<reference evidence="5 6" key="1">
    <citation type="journal article" date="2023" name="G3 (Bethesda)">
        <title>A chromosome-length genome assembly and annotation of blackberry (Rubus argutus, cv. 'Hillquist').</title>
        <authorList>
            <person name="Bruna T."/>
            <person name="Aryal R."/>
            <person name="Dudchenko O."/>
            <person name="Sargent D.J."/>
            <person name="Mead D."/>
            <person name="Buti M."/>
            <person name="Cavallini A."/>
            <person name="Hytonen T."/>
            <person name="Andres J."/>
            <person name="Pham M."/>
            <person name="Weisz D."/>
            <person name="Mascagni F."/>
            <person name="Usai G."/>
            <person name="Natali L."/>
            <person name="Bassil N."/>
            <person name="Fernandez G.E."/>
            <person name="Lomsadze A."/>
            <person name="Armour M."/>
            <person name="Olukolu B."/>
            <person name="Poorten T."/>
            <person name="Britton C."/>
            <person name="Davik J."/>
            <person name="Ashrafi H."/>
            <person name="Aiden E.L."/>
            <person name="Borodovsky M."/>
            <person name="Worthington M."/>
        </authorList>
    </citation>
    <scope>NUCLEOTIDE SEQUENCE [LARGE SCALE GENOMIC DNA]</scope>
    <source>
        <strain evidence="5">PI 553951</strain>
    </source>
</reference>
<comment type="subcellular location">
    <subcellularLocation>
        <location evidence="1">Membrane</location>
        <topology evidence="1">Single-pass membrane protein</topology>
    </subcellularLocation>
</comment>
<dbReference type="EMBL" id="JBEDUW010000007">
    <property type="protein sequence ID" value="KAK9911889.1"/>
    <property type="molecule type" value="Genomic_DNA"/>
</dbReference>
<evidence type="ECO:0000256" key="2">
    <source>
        <dbReference type="ARBA" id="ARBA00022729"/>
    </source>
</evidence>
<name>A0AAW1VU35_RUBAR</name>
<dbReference type="InterPro" id="IPR025287">
    <property type="entry name" value="WAK_GUB"/>
</dbReference>
<keyword evidence="2 3" id="KW-0732">Signal</keyword>
<feature type="signal peptide" evidence="3">
    <location>
        <begin position="1"/>
        <end position="28"/>
    </location>
</feature>
<protein>
    <recommendedName>
        <fullName evidence="4">Wall-associated receptor kinase galacturonan-binding domain-containing protein</fullName>
    </recommendedName>
</protein>